<accession>A0A9C9JZ92</accession>
<keyword evidence="6 8" id="KW-1133">Transmembrane helix</keyword>
<gene>
    <name evidence="9" type="ORF">ENI34_00805</name>
</gene>
<protein>
    <submittedName>
        <fullName evidence="9">AI-2E family transporter</fullName>
    </submittedName>
</protein>
<evidence type="ECO:0000256" key="7">
    <source>
        <dbReference type="ARBA" id="ARBA00023136"/>
    </source>
</evidence>
<feature type="transmembrane region" description="Helical" evidence="8">
    <location>
        <begin position="67"/>
        <end position="85"/>
    </location>
</feature>
<dbReference type="GO" id="GO:0055085">
    <property type="term" value="P:transmembrane transport"/>
    <property type="evidence" value="ECO:0007669"/>
    <property type="project" value="TreeGrafter"/>
</dbReference>
<dbReference type="GO" id="GO:0005886">
    <property type="term" value="C:plasma membrane"/>
    <property type="evidence" value="ECO:0007669"/>
    <property type="project" value="UniProtKB-SubCell"/>
</dbReference>
<feature type="transmembrane region" description="Helical" evidence="8">
    <location>
        <begin position="273"/>
        <end position="302"/>
    </location>
</feature>
<evidence type="ECO:0000256" key="3">
    <source>
        <dbReference type="ARBA" id="ARBA00022448"/>
    </source>
</evidence>
<keyword evidence="7 8" id="KW-0472">Membrane</keyword>
<organism evidence="9 10">
    <name type="scientific">candidate division WOR-3 bacterium</name>
    <dbReference type="NCBI Taxonomy" id="2052148"/>
    <lineage>
        <taxon>Bacteria</taxon>
        <taxon>Bacteria division WOR-3</taxon>
    </lineage>
</organism>
<dbReference type="PANTHER" id="PTHR21716:SF53">
    <property type="entry name" value="PERMEASE PERM-RELATED"/>
    <property type="match status" value="1"/>
</dbReference>
<comment type="similarity">
    <text evidence="2">Belongs to the autoinducer-2 exporter (AI-2E) (TC 2.A.86) family.</text>
</comment>
<feature type="transmembrane region" description="Helical" evidence="8">
    <location>
        <begin position="343"/>
        <end position="371"/>
    </location>
</feature>
<evidence type="ECO:0000256" key="2">
    <source>
        <dbReference type="ARBA" id="ARBA00009773"/>
    </source>
</evidence>
<reference evidence="9" key="1">
    <citation type="journal article" date="2020" name="mSystems">
        <title>Genome- and Community-Level Interaction Insights into Carbon Utilization and Element Cycling Functions of Hydrothermarchaeota in Hydrothermal Sediment.</title>
        <authorList>
            <person name="Zhou Z."/>
            <person name="Liu Y."/>
            <person name="Xu W."/>
            <person name="Pan J."/>
            <person name="Luo Z.H."/>
            <person name="Li M."/>
        </authorList>
    </citation>
    <scope>NUCLEOTIDE SEQUENCE</scope>
    <source>
        <strain evidence="9">HyVt-388</strain>
    </source>
</reference>
<name>A0A9C9JZ92_UNCW3</name>
<feature type="transmembrane region" description="Helical" evidence="8">
    <location>
        <begin position="44"/>
        <end position="61"/>
    </location>
</feature>
<evidence type="ECO:0000256" key="1">
    <source>
        <dbReference type="ARBA" id="ARBA00004651"/>
    </source>
</evidence>
<feature type="transmembrane region" description="Helical" evidence="8">
    <location>
        <begin position="188"/>
        <end position="209"/>
    </location>
</feature>
<keyword evidence="3" id="KW-0813">Transport</keyword>
<evidence type="ECO:0000313" key="10">
    <source>
        <dbReference type="Proteomes" id="UP000885826"/>
    </source>
</evidence>
<dbReference type="Pfam" id="PF01594">
    <property type="entry name" value="AI-2E_transport"/>
    <property type="match status" value="1"/>
</dbReference>
<comment type="subcellular location">
    <subcellularLocation>
        <location evidence="1">Cell membrane</location>
        <topology evidence="1">Multi-pass membrane protein</topology>
    </subcellularLocation>
</comment>
<evidence type="ECO:0000256" key="8">
    <source>
        <dbReference type="SAM" id="Phobius"/>
    </source>
</evidence>
<evidence type="ECO:0000256" key="4">
    <source>
        <dbReference type="ARBA" id="ARBA00022475"/>
    </source>
</evidence>
<evidence type="ECO:0000256" key="5">
    <source>
        <dbReference type="ARBA" id="ARBA00022692"/>
    </source>
</evidence>
<dbReference type="EMBL" id="DRIG01000011">
    <property type="protein sequence ID" value="HEC77665.1"/>
    <property type="molecule type" value="Genomic_DNA"/>
</dbReference>
<keyword evidence="5 8" id="KW-0812">Transmembrane</keyword>
<keyword evidence="4" id="KW-1003">Cell membrane</keyword>
<dbReference type="InterPro" id="IPR002549">
    <property type="entry name" value="AI-2E-like"/>
</dbReference>
<evidence type="ECO:0000313" key="9">
    <source>
        <dbReference type="EMBL" id="HEC77665.1"/>
    </source>
</evidence>
<feature type="transmembrane region" description="Helical" evidence="8">
    <location>
        <begin position="97"/>
        <end position="122"/>
    </location>
</feature>
<feature type="transmembrane region" description="Helical" evidence="8">
    <location>
        <begin position="245"/>
        <end position="267"/>
    </location>
</feature>
<dbReference type="Proteomes" id="UP000885826">
    <property type="component" value="Unassembled WGS sequence"/>
</dbReference>
<proteinExistence type="inferred from homology"/>
<dbReference type="PANTHER" id="PTHR21716">
    <property type="entry name" value="TRANSMEMBRANE PROTEIN"/>
    <property type="match status" value="1"/>
</dbReference>
<feature type="transmembrane region" description="Helical" evidence="8">
    <location>
        <begin position="6"/>
        <end position="37"/>
    </location>
</feature>
<comment type="caution">
    <text evidence="9">The sequence shown here is derived from an EMBL/GenBank/DDBJ whole genome shotgun (WGS) entry which is preliminary data.</text>
</comment>
<dbReference type="AlphaFoldDB" id="A0A9C9JZ92"/>
<evidence type="ECO:0000256" key="6">
    <source>
        <dbReference type="ARBA" id="ARBA00022989"/>
    </source>
</evidence>
<sequence>MQKVVFYITIVLIAGFIILSKTFSPIWLLLLVLTVLWPFRRDKNVRPVFLLTILLFLFYFLLHYSSILVPFIIGLGLAYILTPMVDFLERRKVPRVIAILVFLLPIVAVIPLLITLIISGLINELQVLINKIPYAIQQIQLYSGTVIDKLIELGIDVDPNIIANTITTHLSNVIAGVFKTIGQIGRGIGSIIMIIYNFVFIPLSAYLFLSDREEITEWFRNLFGLKERKKVDAFINKLNVSLARFFRGTLLLMFIVGFIVGFSLWILGIKYYLLLGVIAGLCNLIPNIGYILSFLPAILIGLTSPSPLLNLIKIASVYIGEQLLENFFLGPLIIGRSSKLHPVVVMIVLILGGMMLGFWGVILAVPAVIFIREFLNHFLGLNL</sequence>